<keyword evidence="4" id="KW-0813">Transport</keyword>
<keyword evidence="5" id="KW-1003">Cell membrane</keyword>
<dbReference type="PANTHER" id="PTHR33909:SF1">
    <property type="entry name" value="SEC TRANSLOCON ACCESSORY COMPLEX SUBUNIT YAJC"/>
    <property type="match status" value="1"/>
</dbReference>
<evidence type="ECO:0000256" key="10">
    <source>
        <dbReference type="ARBA" id="ARBA00023136"/>
    </source>
</evidence>
<dbReference type="NCBIfam" id="TIGR00739">
    <property type="entry name" value="yajC"/>
    <property type="match status" value="1"/>
</dbReference>
<evidence type="ECO:0000256" key="4">
    <source>
        <dbReference type="ARBA" id="ARBA00022448"/>
    </source>
</evidence>
<feature type="transmembrane region" description="Helical" evidence="11">
    <location>
        <begin position="14"/>
        <end position="32"/>
    </location>
</feature>
<evidence type="ECO:0000256" key="1">
    <source>
        <dbReference type="ARBA" id="ARBA00004162"/>
    </source>
</evidence>
<evidence type="ECO:0000256" key="9">
    <source>
        <dbReference type="ARBA" id="ARBA00023010"/>
    </source>
</evidence>
<keyword evidence="8 11" id="KW-1133">Transmembrane helix</keyword>
<evidence type="ECO:0000256" key="8">
    <source>
        <dbReference type="ARBA" id="ARBA00022989"/>
    </source>
</evidence>
<keyword evidence="9" id="KW-0811">Translocation</keyword>
<name>A0ABY4BNU1_9FLAO</name>
<gene>
    <name evidence="12" type="primary">yajC</name>
    <name evidence="12" type="ORF">MTP09_13330</name>
</gene>
<dbReference type="EMBL" id="CP094532">
    <property type="protein sequence ID" value="UOE40868.1"/>
    <property type="molecule type" value="Genomic_DNA"/>
</dbReference>
<evidence type="ECO:0000256" key="2">
    <source>
        <dbReference type="ARBA" id="ARBA00006742"/>
    </source>
</evidence>
<protein>
    <recommendedName>
        <fullName evidence="3">Sec translocon accessory complex subunit YajC</fullName>
    </recommendedName>
</protein>
<evidence type="ECO:0000313" key="12">
    <source>
        <dbReference type="EMBL" id="UOE40868.1"/>
    </source>
</evidence>
<dbReference type="PANTHER" id="PTHR33909">
    <property type="entry name" value="SEC TRANSLOCON ACCESSORY COMPLEX SUBUNIT YAJC"/>
    <property type="match status" value="1"/>
</dbReference>
<evidence type="ECO:0000256" key="11">
    <source>
        <dbReference type="SAM" id="Phobius"/>
    </source>
</evidence>
<evidence type="ECO:0000256" key="6">
    <source>
        <dbReference type="ARBA" id="ARBA00022692"/>
    </source>
</evidence>
<organism evidence="12 13">
    <name type="scientific">Chryseobacterium suipulveris</name>
    <dbReference type="NCBI Taxonomy" id="2929800"/>
    <lineage>
        <taxon>Bacteria</taxon>
        <taxon>Pseudomonadati</taxon>
        <taxon>Bacteroidota</taxon>
        <taxon>Flavobacteriia</taxon>
        <taxon>Flavobacteriales</taxon>
        <taxon>Weeksellaceae</taxon>
        <taxon>Chryseobacterium group</taxon>
        <taxon>Chryseobacterium</taxon>
    </lineage>
</organism>
<proteinExistence type="inferred from homology"/>
<evidence type="ECO:0000256" key="7">
    <source>
        <dbReference type="ARBA" id="ARBA00022927"/>
    </source>
</evidence>
<accession>A0ABY4BNU1</accession>
<keyword evidence="6 11" id="KW-0812">Transmembrane</keyword>
<comment type="similarity">
    <text evidence="2">Belongs to the YajC family.</text>
</comment>
<keyword evidence="13" id="KW-1185">Reference proteome</keyword>
<sequence length="108" mass="12305">MITIFLQASQPDSMMPTLLMMGAMFVGFYFLMIRPQMRKQKQEKNFQDNLKVGSRVVTTSGLHGRIAQIQDDGVVIETLSGKLKFEKAAISREFTQQRFPDSATDEKK</sequence>
<dbReference type="Pfam" id="PF02699">
    <property type="entry name" value="YajC"/>
    <property type="match status" value="1"/>
</dbReference>
<dbReference type="RefSeq" id="WP_243548911.1">
    <property type="nucleotide sequence ID" value="NZ_CP094532.1"/>
</dbReference>
<dbReference type="InterPro" id="IPR003849">
    <property type="entry name" value="Preprotein_translocase_YajC"/>
</dbReference>
<dbReference type="Proteomes" id="UP000831460">
    <property type="component" value="Chromosome"/>
</dbReference>
<dbReference type="PRINTS" id="PR01853">
    <property type="entry name" value="YAJCTRNLCASE"/>
</dbReference>
<comment type="subcellular location">
    <subcellularLocation>
        <location evidence="1">Cell membrane</location>
        <topology evidence="1">Single-pass membrane protein</topology>
    </subcellularLocation>
</comment>
<evidence type="ECO:0000313" key="13">
    <source>
        <dbReference type="Proteomes" id="UP000831460"/>
    </source>
</evidence>
<keyword evidence="10 11" id="KW-0472">Membrane</keyword>
<reference evidence="12 13" key="1">
    <citation type="submission" date="2022-03" db="EMBL/GenBank/DDBJ databases">
        <title>Chryseobacterium sp. isolated from particulate matters in swine house.</title>
        <authorList>
            <person name="Won M."/>
            <person name="Kim S.-J."/>
            <person name="Kwon S.-W."/>
        </authorList>
    </citation>
    <scope>NUCLEOTIDE SEQUENCE [LARGE SCALE GENOMIC DNA]</scope>
    <source>
        <strain evidence="12 13">SC2-2</strain>
    </source>
</reference>
<keyword evidence="7" id="KW-0653">Protein transport</keyword>
<evidence type="ECO:0000256" key="3">
    <source>
        <dbReference type="ARBA" id="ARBA00014962"/>
    </source>
</evidence>
<evidence type="ECO:0000256" key="5">
    <source>
        <dbReference type="ARBA" id="ARBA00022475"/>
    </source>
</evidence>
<dbReference type="SMART" id="SM01323">
    <property type="entry name" value="YajC"/>
    <property type="match status" value="1"/>
</dbReference>